<dbReference type="STRING" id="1619122.UX73_C0002G0002"/>
<evidence type="ECO:0000256" key="16">
    <source>
        <dbReference type="SAM" id="Coils"/>
    </source>
</evidence>
<keyword evidence="3 15" id="KW-0547">Nucleotide-binding</keyword>
<dbReference type="CDD" id="cd17932">
    <property type="entry name" value="DEXQc_UvrD"/>
    <property type="match status" value="1"/>
</dbReference>
<dbReference type="GO" id="GO:0005829">
    <property type="term" value="C:cytosol"/>
    <property type="evidence" value="ECO:0007669"/>
    <property type="project" value="TreeGrafter"/>
</dbReference>
<comment type="catalytic activity">
    <reaction evidence="14">
        <text>ATP + H2O = ADP + phosphate + H(+)</text>
        <dbReference type="Rhea" id="RHEA:13065"/>
        <dbReference type="ChEBI" id="CHEBI:15377"/>
        <dbReference type="ChEBI" id="CHEBI:15378"/>
        <dbReference type="ChEBI" id="CHEBI:30616"/>
        <dbReference type="ChEBI" id="CHEBI:43474"/>
        <dbReference type="ChEBI" id="CHEBI:456216"/>
        <dbReference type="EC" id="5.6.2.4"/>
    </reaction>
</comment>
<reference evidence="19 20" key="1">
    <citation type="journal article" date="2015" name="Nature">
        <title>rRNA introns, odd ribosomes, and small enigmatic genomes across a large radiation of phyla.</title>
        <authorList>
            <person name="Brown C.T."/>
            <person name="Hug L.A."/>
            <person name="Thomas B.C."/>
            <person name="Sharon I."/>
            <person name="Castelle C.J."/>
            <person name="Singh A."/>
            <person name="Wilkins M.J."/>
            <person name="Williams K.H."/>
            <person name="Banfield J.F."/>
        </authorList>
    </citation>
    <scope>NUCLEOTIDE SEQUENCE [LARGE SCALE GENOMIC DNA]</scope>
</reference>
<evidence type="ECO:0000259" key="18">
    <source>
        <dbReference type="PROSITE" id="PS51217"/>
    </source>
</evidence>
<keyword evidence="16" id="KW-0175">Coiled coil</keyword>
<evidence type="ECO:0000256" key="13">
    <source>
        <dbReference type="ARBA" id="ARBA00034808"/>
    </source>
</evidence>
<dbReference type="Gene3D" id="3.90.320.10">
    <property type="match status" value="1"/>
</dbReference>
<dbReference type="InterPro" id="IPR011335">
    <property type="entry name" value="Restrct_endonuc-II-like"/>
</dbReference>
<dbReference type="GO" id="GO:0033202">
    <property type="term" value="C:DNA helicase complex"/>
    <property type="evidence" value="ECO:0007669"/>
    <property type="project" value="TreeGrafter"/>
</dbReference>
<evidence type="ECO:0000313" key="20">
    <source>
        <dbReference type="Proteomes" id="UP000034873"/>
    </source>
</evidence>
<dbReference type="AlphaFoldDB" id="A0A0G1R2Q3"/>
<evidence type="ECO:0000256" key="6">
    <source>
        <dbReference type="ARBA" id="ARBA00022806"/>
    </source>
</evidence>
<dbReference type="GO" id="GO:0003677">
    <property type="term" value="F:DNA binding"/>
    <property type="evidence" value="ECO:0007669"/>
    <property type="project" value="UniProtKB-KW"/>
</dbReference>
<evidence type="ECO:0000256" key="11">
    <source>
        <dbReference type="ARBA" id="ARBA00023235"/>
    </source>
</evidence>
<dbReference type="InterPro" id="IPR027417">
    <property type="entry name" value="P-loop_NTPase"/>
</dbReference>
<dbReference type="Gene3D" id="1.10.10.160">
    <property type="match status" value="1"/>
</dbReference>
<keyword evidence="5 15" id="KW-0378">Hydrolase</keyword>
<dbReference type="GO" id="GO:0000725">
    <property type="term" value="P:recombinational repair"/>
    <property type="evidence" value="ECO:0007669"/>
    <property type="project" value="TreeGrafter"/>
</dbReference>
<sequence>MPKSKKAKIVKNTSGLNPSQRRAVEFESGPLLVVAGAGTGKTSVITNRIKRLLDKKKVGPQNILALTFTEKAAAEMVNRVGDAMPLGYEEPWIYTFHAFADRVLREEGLEIGLDPSYKIISGPNQWLLFRKNLFAFDLKYFRPLGNPTKFVSAILKFISRCQDENISPNDLANFAAVFDGDKDEKGRWLELAAAYKKYEELKLAQSKMDFGDLIVWTVKLFRERPNILKKYQSQFTHILVDEFQDTNYAQYELVKLLFPSTQAAGDRSLLTVGDDSQSIYKFRGAAVSNILEFQKDYPGAKMISLLQNYRSGQTILDAAYKLIRNNNPDTLESKLGISKELVSKVAGKGSAQAWQAEIMEEEADFVVSKMLELLAAEPDLTYKDFAILARANSHLDPFVLALRKYGIPYQLVGNRGLYDRDEILDILALLRVVINPNDSVSLYRVLNIQSLGVSPEVISSVLAQSRTQRVSLWAVVGQLQGAALKLPPIITEFSQEITKNLPSDFIHKLVTKINYVSQFLTEESVENQLRIKNLNLLLSKAKEFELSYRQEYKRNPSIIDFVDYLDLVIDAGENPAQAQIEDIDTVNLLTVHASKGLEFSVVFMVNLVSDRFPTRSRKDSIEIPDPLIKETLPVGDAHVQEERRLFYVGMTRAKKYLFFTLAKSYGGGREKVPSGFIEETGVVTRPVVFLKQNQVGLFGLESAFRNLAVTKIKGSAPEYLSYSQIDTYKTCPLQYKYRYVLGIPSLPNHALSFGNTIHSTLKDFHTALMFEPVSLDKFYSFYEKNWQPAGYLDDAHRSLRFESGKKLLEHYWHKNKDLRQNPLALEKSFNVKIGGIKFYGKIDRIDPVSNGGVEIIDYKTGTPKDQKEVDKDDQVAYYAIAAREALGLVPKKLTYYFVENGTQVSTTRSQKQLDEKKAEVKEAVEKIANSEFNATPGMHCNWCDYKTVCPYAWKG</sequence>
<feature type="coiled-coil region" evidence="16">
    <location>
        <begin position="906"/>
        <end position="933"/>
    </location>
</feature>
<dbReference type="Proteomes" id="UP000034873">
    <property type="component" value="Unassembled WGS sequence"/>
</dbReference>
<evidence type="ECO:0000256" key="9">
    <source>
        <dbReference type="ARBA" id="ARBA00023125"/>
    </source>
</evidence>
<dbReference type="PANTHER" id="PTHR11070:SF2">
    <property type="entry name" value="ATP-DEPENDENT DNA HELICASE SRS2"/>
    <property type="match status" value="1"/>
</dbReference>
<evidence type="ECO:0000256" key="3">
    <source>
        <dbReference type="ARBA" id="ARBA00022741"/>
    </source>
</evidence>
<dbReference type="Pfam" id="PF13361">
    <property type="entry name" value="UvrD_C"/>
    <property type="match status" value="1"/>
</dbReference>
<evidence type="ECO:0000256" key="4">
    <source>
        <dbReference type="ARBA" id="ARBA00022763"/>
    </source>
</evidence>
<dbReference type="GO" id="GO:0005524">
    <property type="term" value="F:ATP binding"/>
    <property type="evidence" value="ECO:0007669"/>
    <property type="project" value="UniProtKB-UniRule"/>
</dbReference>
<evidence type="ECO:0000256" key="14">
    <source>
        <dbReference type="ARBA" id="ARBA00048988"/>
    </source>
</evidence>
<dbReference type="InterPro" id="IPR014017">
    <property type="entry name" value="DNA_helicase_UvrD-like_C"/>
</dbReference>
<keyword evidence="2" id="KW-0540">Nuclease</keyword>
<dbReference type="InterPro" id="IPR013986">
    <property type="entry name" value="DExx_box_DNA_helicase_dom_sf"/>
</dbReference>
<dbReference type="InterPro" id="IPR011604">
    <property type="entry name" value="PDDEXK-like_dom_sf"/>
</dbReference>
<feature type="domain" description="UvrD-like helicase C-terminal" evidence="18">
    <location>
        <begin position="313"/>
        <end position="596"/>
    </location>
</feature>
<keyword evidence="11" id="KW-0413">Isomerase</keyword>
<evidence type="ECO:0000256" key="10">
    <source>
        <dbReference type="ARBA" id="ARBA00023204"/>
    </source>
</evidence>
<evidence type="ECO:0000256" key="12">
    <source>
        <dbReference type="ARBA" id="ARBA00034617"/>
    </source>
</evidence>
<proteinExistence type="inferred from homology"/>
<protein>
    <recommendedName>
        <fullName evidence="13">DNA 3'-5' helicase</fullName>
        <ecNumber evidence="13">5.6.2.4</ecNumber>
    </recommendedName>
</protein>
<evidence type="ECO:0000256" key="8">
    <source>
        <dbReference type="ARBA" id="ARBA00022840"/>
    </source>
</evidence>
<dbReference type="EMBL" id="LCNH01000002">
    <property type="protein sequence ID" value="KKU51402.1"/>
    <property type="molecule type" value="Genomic_DNA"/>
</dbReference>
<keyword evidence="6 15" id="KW-0347">Helicase</keyword>
<name>A0A0G1R2Q3_UNCKA</name>
<dbReference type="EC" id="5.6.2.4" evidence="13"/>
<dbReference type="SUPFAM" id="SSF52980">
    <property type="entry name" value="Restriction endonuclease-like"/>
    <property type="match status" value="1"/>
</dbReference>
<comment type="catalytic activity">
    <reaction evidence="12">
        <text>Couples ATP hydrolysis with the unwinding of duplex DNA by translocating in the 3'-5' direction.</text>
        <dbReference type="EC" id="5.6.2.4"/>
    </reaction>
</comment>
<evidence type="ECO:0000313" key="19">
    <source>
        <dbReference type="EMBL" id="KKU51402.1"/>
    </source>
</evidence>
<keyword evidence="8 15" id="KW-0067">ATP-binding</keyword>
<keyword evidence="4" id="KW-0227">DNA damage</keyword>
<dbReference type="SUPFAM" id="SSF52540">
    <property type="entry name" value="P-loop containing nucleoside triphosphate hydrolases"/>
    <property type="match status" value="1"/>
</dbReference>
<evidence type="ECO:0000256" key="5">
    <source>
        <dbReference type="ARBA" id="ARBA00022801"/>
    </source>
</evidence>
<accession>A0A0G1R2Q3</accession>
<dbReference type="PROSITE" id="PS51198">
    <property type="entry name" value="UVRD_HELICASE_ATP_BIND"/>
    <property type="match status" value="1"/>
</dbReference>
<evidence type="ECO:0000256" key="1">
    <source>
        <dbReference type="ARBA" id="ARBA00009922"/>
    </source>
</evidence>
<evidence type="ECO:0000256" key="15">
    <source>
        <dbReference type="PROSITE-ProRule" id="PRU00560"/>
    </source>
</evidence>
<keyword evidence="9" id="KW-0238">DNA-binding</keyword>
<evidence type="ECO:0000256" key="2">
    <source>
        <dbReference type="ARBA" id="ARBA00022722"/>
    </source>
</evidence>
<dbReference type="Pfam" id="PF00580">
    <property type="entry name" value="UvrD-helicase"/>
    <property type="match status" value="1"/>
</dbReference>
<dbReference type="PATRIC" id="fig|1619122.3.peg.35"/>
<organism evidence="19 20">
    <name type="scientific">candidate division WWE3 bacterium GW2011_GWC1_47_10</name>
    <dbReference type="NCBI Taxonomy" id="1619122"/>
    <lineage>
        <taxon>Bacteria</taxon>
        <taxon>Katanobacteria</taxon>
    </lineage>
</organism>
<dbReference type="Gene3D" id="1.10.486.10">
    <property type="entry name" value="PCRA, domain 4"/>
    <property type="match status" value="1"/>
</dbReference>
<dbReference type="InterPro" id="IPR038726">
    <property type="entry name" value="PDDEXK_AddAB-type"/>
</dbReference>
<dbReference type="PROSITE" id="PS51217">
    <property type="entry name" value="UVRD_HELICASE_CTER"/>
    <property type="match status" value="1"/>
</dbReference>
<comment type="similarity">
    <text evidence="1">Belongs to the helicase family. UvrD subfamily.</text>
</comment>
<dbReference type="PANTHER" id="PTHR11070">
    <property type="entry name" value="UVRD / RECB / PCRA DNA HELICASE FAMILY MEMBER"/>
    <property type="match status" value="1"/>
</dbReference>
<feature type="domain" description="UvrD-like helicase ATP-binding" evidence="17">
    <location>
        <begin position="14"/>
        <end position="312"/>
    </location>
</feature>
<dbReference type="Pfam" id="PF12705">
    <property type="entry name" value="PDDEXK_1"/>
    <property type="match status" value="1"/>
</dbReference>
<keyword evidence="10" id="KW-0234">DNA repair</keyword>
<dbReference type="Gene3D" id="3.40.50.300">
    <property type="entry name" value="P-loop containing nucleotide triphosphate hydrolases"/>
    <property type="match status" value="2"/>
</dbReference>
<dbReference type="InterPro" id="IPR014016">
    <property type="entry name" value="UvrD-like_ATP-bd"/>
</dbReference>
<comment type="caution">
    <text evidence="19">The sequence shown here is derived from an EMBL/GenBank/DDBJ whole genome shotgun (WGS) entry which is preliminary data.</text>
</comment>
<gene>
    <name evidence="19" type="ORF">UX73_C0002G0002</name>
</gene>
<evidence type="ECO:0000259" key="17">
    <source>
        <dbReference type="PROSITE" id="PS51198"/>
    </source>
</evidence>
<keyword evidence="7" id="KW-0269">Exonuclease</keyword>
<dbReference type="GO" id="GO:0004527">
    <property type="term" value="F:exonuclease activity"/>
    <property type="evidence" value="ECO:0007669"/>
    <property type="project" value="UniProtKB-KW"/>
</dbReference>
<dbReference type="GO" id="GO:0043138">
    <property type="term" value="F:3'-5' DNA helicase activity"/>
    <property type="evidence" value="ECO:0007669"/>
    <property type="project" value="UniProtKB-EC"/>
</dbReference>
<feature type="binding site" evidence="15">
    <location>
        <begin position="35"/>
        <end position="42"/>
    </location>
    <ligand>
        <name>ATP</name>
        <dbReference type="ChEBI" id="CHEBI:30616"/>
    </ligand>
</feature>
<evidence type="ECO:0000256" key="7">
    <source>
        <dbReference type="ARBA" id="ARBA00022839"/>
    </source>
</evidence>
<dbReference type="InterPro" id="IPR000212">
    <property type="entry name" value="DNA_helicase_UvrD/REP"/>
</dbReference>